<comment type="caution">
    <text evidence="1">The sequence shown here is derived from an EMBL/GenBank/DDBJ whole genome shotgun (WGS) entry which is preliminary data.</text>
</comment>
<dbReference type="EMBL" id="JANJYJ010000008">
    <property type="protein sequence ID" value="KAK3192911.1"/>
    <property type="molecule type" value="Genomic_DNA"/>
</dbReference>
<name>A0AAD9ZTS0_9ROSI</name>
<sequence>MQVSDYEKEIDILKSVTKEEYLASLRRKSSGSQGVYPSIEELQAGTIIMGDERLELGGCNDTIVVSHGTVIVLCRHRAITVPCDTTMFEYVVSLVGRQMPEELEKALLTSIATLQSSPIGIIIFSFQGQSHHQQLISGYRILFFHNNFV</sequence>
<reference evidence="1" key="1">
    <citation type="journal article" date="2023" name="Plant J.">
        <title>Genome sequences and population genomics provide insights into the demographic history, inbreeding, and mutation load of two 'living fossil' tree species of Dipteronia.</title>
        <authorList>
            <person name="Feng Y."/>
            <person name="Comes H.P."/>
            <person name="Chen J."/>
            <person name="Zhu S."/>
            <person name="Lu R."/>
            <person name="Zhang X."/>
            <person name="Li P."/>
            <person name="Qiu J."/>
            <person name="Olsen K.M."/>
            <person name="Qiu Y."/>
        </authorList>
    </citation>
    <scope>NUCLEOTIDE SEQUENCE</scope>
    <source>
        <strain evidence="1">NBL</strain>
    </source>
</reference>
<accession>A0AAD9ZTS0</accession>
<proteinExistence type="predicted"/>
<organism evidence="1 2">
    <name type="scientific">Dipteronia sinensis</name>
    <dbReference type="NCBI Taxonomy" id="43782"/>
    <lineage>
        <taxon>Eukaryota</taxon>
        <taxon>Viridiplantae</taxon>
        <taxon>Streptophyta</taxon>
        <taxon>Embryophyta</taxon>
        <taxon>Tracheophyta</taxon>
        <taxon>Spermatophyta</taxon>
        <taxon>Magnoliopsida</taxon>
        <taxon>eudicotyledons</taxon>
        <taxon>Gunneridae</taxon>
        <taxon>Pentapetalae</taxon>
        <taxon>rosids</taxon>
        <taxon>malvids</taxon>
        <taxon>Sapindales</taxon>
        <taxon>Sapindaceae</taxon>
        <taxon>Hippocastanoideae</taxon>
        <taxon>Acereae</taxon>
        <taxon>Dipteronia</taxon>
    </lineage>
</organism>
<dbReference type="AlphaFoldDB" id="A0AAD9ZTS0"/>
<keyword evidence="2" id="KW-1185">Reference proteome</keyword>
<protein>
    <submittedName>
        <fullName evidence="1">Uncharacterized protein</fullName>
    </submittedName>
</protein>
<evidence type="ECO:0000313" key="1">
    <source>
        <dbReference type="EMBL" id="KAK3192911.1"/>
    </source>
</evidence>
<dbReference type="Proteomes" id="UP001281410">
    <property type="component" value="Unassembled WGS sequence"/>
</dbReference>
<evidence type="ECO:0000313" key="2">
    <source>
        <dbReference type="Proteomes" id="UP001281410"/>
    </source>
</evidence>
<gene>
    <name evidence="1" type="ORF">Dsin_024221</name>
</gene>